<dbReference type="PANTHER" id="PTHR33747:SF1">
    <property type="entry name" value="ADENYLATE CYCLASE-ASSOCIATED CAP C-TERMINAL DOMAIN-CONTAINING PROTEIN"/>
    <property type="match status" value="1"/>
</dbReference>
<dbReference type="Proteomes" id="UP000239709">
    <property type="component" value="Chromosome"/>
</dbReference>
<accession>A0A2S0MBE4</accession>
<gene>
    <name evidence="2" type="ORF">C6570_01880</name>
</gene>
<dbReference type="Gene3D" id="3.10.450.50">
    <property type="match status" value="1"/>
</dbReference>
<feature type="region of interest" description="Disordered" evidence="1">
    <location>
        <begin position="1"/>
        <end position="24"/>
    </location>
</feature>
<protein>
    <submittedName>
        <fullName evidence="2">Zinc chelation protein SecC</fullName>
    </submittedName>
</protein>
<keyword evidence="3" id="KW-1185">Reference proteome</keyword>
<dbReference type="Pfam" id="PF02810">
    <property type="entry name" value="SEC-C"/>
    <property type="match status" value="1"/>
</dbReference>
<dbReference type="OrthoDB" id="570299at2"/>
<dbReference type="PANTHER" id="PTHR33747">
    <property type="entry name" value="UPF0225 PROTEIN SCO1677"/>
    <property type="match status" value="1"/>
</dbReference>
<dbReference type="InterPro" id="IPR004027">
    <property type="entry name" value="SEC_C_motif"/>
</dbReference>
<proteinExistence type="predicted"/>
<evidence type="ECO:0000313" key="3">
    <source>
        <dbReference type="Proteomes" id="UP000239709"/>
    </source>
</evidence>
<sequence>MSSQDTTPPDSPQDNSRAELDEASSATLDALEDVLDAVREAHPDTPQWEFCEGALTALLCTRRAVPQAEWLPFIFGRDAGDIFASPAQETTFLMGWQEREAQLRAALEAPVDSLEDEGALAPAVMDWRGLLASLPEPDRAEAAADQDGPPPALAQVWAQGFMAAVDRWSDDWAPPRDKEIAESMGDALACVDDLLDDDTAQPALNLYEPDAAPSVSEARFEAFGEALWAVYDLYAIAKSLGPRTGPIRNDDKVGRNDLCPCGSGKKYKKCHGA</sequence>
<name>A0A2S0MBE4_9BURK</name>
<dbReference type="SUPFAM" id="SSF101327">
    <property type="entry name" value="YgfB-like"/>
    <property type="match status" value="1"/>
</dbReference>
<dbReference type="RefSeq" id="WP_106701546.1">
    <property type="nucleotide sequence ID" value="NZ_CP027666.1"/>
</dbReference>
<dbReference type="Pfam" id="PF03695">
    <property type="entry name" value="UPF0149"/>
    <property type="match status" value="1"/>
</dbReference>
<evidence type="ECO:0000256" key="1">
    <source>
        <dbReference type="SAM" id="MobiDB-lite"/>
    </source>
</evidence>
<feature type="compositionally biased region" description="Polar residues" evidence="1">
    <location>
        <begin position="1"/>
        <end position="15"/>
    </location>
</feature>
<dbReference type="SUPFAM" id="SSF103642">
    <property type="entry name" value="Sec-C motif"/>
    <property type="match status" value="1"/>
</dbReference>
<dbReference type="AlphaFoldDB" id="A0A2S0MBE4"/>
<evidence type="ECO:0000313" key="2">
    <source>
        <dbReference type="EMBL" id="AVO33140.1"/>
    </source>
</evidence>
<dbReference type="KEGG" id="otk:C6570_01880"/>
<dbReference type="EMBL" id="CP027666">
    <property type="protein sequence ID" value="AVO33140.1"/>
    <property type="molecule type" value="Genomic_DNA"/>
</dbReference>
<organism evidence="2 3">
    <name type="scientific">Ottowia oryzae</name>
    <dbReference type="NCBI Taxonomy" id="2109914"/>
    <lineage>
        <taxon>Bacteria</taxon>
        <taxon>Pseudomonadati</taxon>
        <taxon>Pseudomonadota</taxon>
        <taxon>Betaproteobacteria</taxon>
        <taxon>Burkholderiales</taxon>
        <taxon>Comamonadaceae</taxon>
        <taxon>Ottowia</taxon>
    </lineage>
</organism>
<dbReference type="InterPro" id="IPR036255">
    <property type="entry name" value="YgfB-like_sf"/>
</dbReference>
<reference evidence="2 3" key="1">
    <citation type="submission" date="2018-03" db="EMBL/GenBank/DDBJ databases">
        <title>Genome sequencing of Ottowia sp.</title>
        <authorList>
            <person name="Kim S.-J."/>
            <person name="Heo J."/>
            <person name="Kwon S.-W."/>
        </authorList>
    </citation>
    <scope>NUCLEOTIDE SEQUENCE [LARGE SCALE GENOMIC DNA]</scope>
    <source>
        <strain evidence="2 3">KADR8-3</strain>
    </source>
</reference>
<dbReference type="InterPro" id="IPR011978">
    <property type="entry name" value="YgfB-like"/>
</dbReference>